<dbReference type="EMBL" id="CP001087">
    <property type="protein sequence ID" value="ACN16965.1"/>
    <property type="molecule type" value="Genomic_DNA"/>
</dbReference>
<protein>
    <submittedName>
        <fullName evidence="1">Uncharacterized protein</fullName>
    </submittedName>
</protein>
<name>C0QBG3_DESAH</name>
<accession>C0QBG3</accession>
<gene>
    <name evidence="1" type="ordered locus">HRM2_39070</name>
</gene>
<dbReference type="Proteomes" id="UP000000442">
    <property type="component" value="Chromosome"/>
</dbReference>
<reference evidence="1 2" key="1">
    <citation type="journal article" date="2009" name="Environ. Microbiol.">
        <title>Genome sequence of Desulfobacterium autotrophicum HRM2, a marine sulfate reducer oxidizing organic carbon completely to carbon dioxide.</title>
        <authorList>
            <person name="Strittmatter A.W."/>
            <person name="Liesegang H."/>
            <person name="Rabus R."/>
            <person name="Decker I."/>
            <person name="Amann J."/>
            <person name="Andres S."/>
            <person name="Henne A."/>
            <person name="Fricke W.F."/>
            <person name="Martinez-Arias R."/>
            <person name="Bartels D."/>
            <person name="Goesmann A."/>
            <person name="Krause L."/>
            <person name="Puehler A."/>
            <person name="Klenk H.P."/>
            <person name="Richter M."/>
            <person name="Schuler M."/>
            <person name="Gloeckner F.O."/>
            <person name="Meyerdierks A."/>
            <person name="Gottschalk G."/>
            <person name="Amann R."/>
        </authorList>
    </citation>
    <scope>NUCLEOTIDE SEQUENCE [LARGE SCALE GENOMIC DNA]</scope>
    <source>
        <strain evidence="2">ATCC 43914 / DSM 3382 / HRM2</strain>
    </source>
</reference>
<dbReference type="AlphaFoldDB" id="C0QBG3"/>
<evidence type="ECO:0000313" key="2">
    <source>
        <dbReference type="Proteomes" id="UP000000442"/>
    </source>
</evidence>
<sequence length="80" mass="9226">MMPSRQGDGLSRFAVAEDTINKIQDSDKNIRARRFLSRVDFRTTLPYLATGLFLIIEIITGGNEIEHQIHWIYSFAGRKK</sequence>
<proteinExistence type="predicted"/>
<evidence type="ECO:0000313" key="1">
    <source>
        <dbReference type="EMBL" id="ACN16965.1"/>
    </source>
</evidence>
<keyword evidence="2" id="KW-1185">Reference proteome</keyword>
<dbReference type="KEGG" id="dat:HRM2_39070"/>
<dbReference type="HOGENOM" id="CLU_2583965_0_0_7"/>
<organism evidence="1 2">
    <name type="scientific">Desulforapulum autotrophicum (strain ATCC 43914 / DSM 3382 / VKM B-1955 / HRM2)</name>
    <name type="common">Desulfobacterium autotrophicum</name>
    <dbReference type="NCBI Taxonomy" id="177437"/>
    <lineage>
        <taxon>Bacteria</taxon>
        <taxon>Pseudomonadati</taxon>
        <taxon>Thermodesulfobacteriota</taxon>
        <taxon>Desulfobacteria</taxon>
        <taxon>Desulfobacterales</taxon>
        <taxon>Desulfobacteraceae</taxon>
        <taxon>Desulforapulum</taxon>
    </lineage>
</organism>
<dbReference type="RefSeq" id="WP_015905708.1">
    <property type="nucleotide sequence ID" value="NC_012108.1"/>
</dbReference>